<proteinExistence type="predicted"/>
<evidence type="ECO:0000313" key="2">
    <source>
        <dbReference type="Proteomes" id="UP001162992"/>
    </source>
</evidence>
<keyword evidence="2" id="KW-1185">Reference proteome</keyword>
<name>A0ACC2EHS8_DIPCM</name>
<organism evidence="1 2">
    <name type="scientific">Diphasiastrum complanatum</name>
    <name type="common">Issler's clubmoss</name>
    <name type="synonym">Lycopodium complanatum</name>
    <dbReference type="NCBI Taxonomy" id="34168"/>
    <lineage>
        <taxon>Eukaryota</taxon>
        <taxon>Viridiplantae</taxon>
        <taxon>Streptophyta</taxon>
        <taxon>Embryophyta</taxon>
        <taxon>Tracheophyta</taxon>
        <taxon>Lycopodiopsida</taxon>
        <taxon>Lycopodiales</taxon>
        <taxon>Lycopodiaceae</taxon>
        <taxon>Lycopodioideae</taxon>
        <taxon>Diphasiastrum</taxon>
    </lineage>
</organism>
<dbReference type="Proteomes" id="UP001162992">
    <property type="component" value="Chromosome 2"/>
</dbReference>
<protein>
    <submittedName>
        <fullName evidence="1">Uncharacterized protein</fullName>
    </submittedName>
</protein>
<accession>A0ACC2EHS8</accession>
<comment type="caution">
    <text evidence="1">The sequence shown here is derived from an EMBL/GenBank/DDBJ whole genome shotgun (WGS) entry which is preliminary data.</text>
</comment>
<gene>
    <name evidence="1" type="ORF">O6H91_02G088900</name>
</gene>
<dbReference type="EMBL" id="CM055093">
    <property type="protein sequence ID" value="KAJ7566113.1"/>
    <property type="molecule type" value="Genomic_DNA"/>
</dbReference>
<sequence>MEICLHSYLNIFCWSVALYREATLVVRPSSLFFIMLVRNSSLFLTALDNRLPPFLNKLELVRLHLSFCAGQNFISLSNCDGQTFISLSYSLSLPLSVNHCSKSLSLSLPKHLLNIPPLARSLFDFSKRNVLFHLIHQKIVYSFSCF</sequence>
<evidence type="ECO:0000313" key="1">
    <source>
        <dbReference type="EMBL" id="KAJ7566113.1"/>
    </source>
</evidence>
<reference evidence="2" key="1">
    <citation type="journal article" date="2024" name="Proc. Natl. Acad. Sci. U.S.A.">
        <title>Extraordinary preservation of gene collinearity over three hundred million years revealed in homosporous lycophytes.</title>
        <authorList>
            <person name="Li C."/>
            <person name="Wickell D."/>
            <person name="Kuo L.Y."/>
            <person name="Chen X."/>
            <person name="Nie B."/>
            <person name="Liao X."/>
            <person name="Peng D."/>
            <person name="Ji J."/>
            <person name="Jenkins J."/>
            <person name="Williams M."/>
            <person name="Shu S."/>
            <person name="Plott C."/>
            <person name="Barry K."/>
            <person name="Rajasekar S."/>
            <person name="Grimwood J."/>
            <person name="Han X."/>
            <person name="Sun S."/>
            <person name="Hou Z."/>
            <person name="He W."/>
            <person name="Dai G."/>
            <person name="Sun C."/>
            <person name="Schmutz J."/>
            <person name="Leebens-Mack J.H."/>
            <person name="Li F.W."/>
            <person name="Wang L."/>
        </authorList>
    </citation>
    <scope>NUCLEOTIDE SEQUENCE [LARGE SCALE GENOMIC DNA]</scope>
    <source>
        <strain evidence="2">cv. PW_Plant_1</strain>
    </source>
</reference>